<evidence type="ECO:0000256" key="1">
    <source>
        <dbReference type="SAM" id="SignalP"/>
    </source>
</evidence>
<protein>
    <submittedName>
        <fullName evidence="2">Gliding motility protein GldH</fullName>
    </submittedName>
</protein>
<organism evidence="2 3">
    <name type="scientific">Prevotella bivia DNF00320</name>
    <dbReference type="NCBI Taxonomy" id="1401068"/>
    <lineage>
        <taxon>Bacteria</taxon>
        <taxon>Pseudomonadati</taxon>
        <taxon>Bacteroidota</taxon>
        <taxon>Bacteroidia</taxon>
        <taxon>Bacteroidales</taxon>
        <taxon>Prevotellaceae</taxon>
        <taxon>Prevotella</taxon>
    </lineage>
</organism>
<dbReference type="EMBL" id="JRNQ01000059">
    <property type="protein sequence ID" value="KGF43918.1"/>
    <property type="molecule type" value="Genomic_DNA"/>
</dbReference>
<sequence length="166" mass="19420">MRSKVYTLLYYIAFITLVINATSCDDPRTYDKYQTVSTRAWYRNDTLKFDIPRQWEGKYMLDIGVRTTKTFPYRGITFLINRKLISIKGKKKTTQNYRDTIRCQLIDNEGQVIGRDGISNNVFRSHIILLHLQRNDSMHITIQHNMSKDALQGVNNIGVRLTKAIK</sequence>
<reference evidence="2 3" key="1">
    <citation type="submission" date="2014-07" db="EMBL/GenBank/DDBJ databases">
        <authorList>
            <person name="McCorrison J."/>
            <person name="Sanka R."/>
            <person name="Torralba M."/>
            <person name="Gillis M."/>
            <person name="Haft D.H."/>
            <person name="Methe B."/>
            <person name="Sutton G."/>
            <person name="Nelson K.E."/>
        </authorList>
    </citation>
    <scope>NUCLEOTIDE SEQUENCE [LARGE SCALE GENOMIC DNA]</scope>
    <source>
        <strain evidence="2 3">DNF00320</strain>
    </source>
</reference>
<dbReference type="AlphaFoldDB" id="A0A096A9X9"/>
<accession>A0A096A9X9</accession>
<feature type="chain" id="PRO_5001923505" evidence="1">
    <location>
        <begin position="22"/>
        <end position="166"/>
    </location>
</feature>
<dbReference type="OrthoDB" id="982482at2"/>
<name>A0A096A9X9_9BACT</name>
<feature type="signal peptide" evidence="1">
    <location>
        <begin position="1"/>
        <end position="21"/>
    </location>
</feature>
<dbReference type="Proteomes" id="UP000029525">
    <property type="component" value="Unassembled WGS sequence"/>
</dbReference>
<gene>
    <name evidence="2" type="ORF">HMPREF0647_08580</name>
</gene>
<dbReference type="Pfam" id="PF14109">
    <property type="entry name" value="GldH_lipo"/>
    <property type="match status" value="1"/>
</dbReference>
<dbReference type="RefSeq" id="WP_036867810.1">
    <property type="nucleotide sequence ID" value="NZ_JRNQ01000059.1"/>
</dbReference>
<evidence type="ECO:0000313" key="2">
    <source>
        <dbReference type="EMBL" id="KGF43918.1"/>
    </source>
</evidence>
<evidence type="ECO:0000313" key="3">
    <source>
        <dbReference type="Proteomes" id="UP000029525"/>
    </source>
</evidence>
<comment type="caution">
    <text evidence="2">The sequence shown here is derived from an EMBL/GenBank/DDBJ whole genome shotgun (WGS) entry which is preliminary data.</text>
</comment>
<proteinExistence type="predicted"/>
<keyword evidence="1" id="KW-0732">Signal</keyword>
<dbReference type="InterPro" id="IPR020018">
    <property type="entry name" value="Motility-assoc_lipoprot_GldH"/>
</dbReference>